<organism evidence="2 3">
    <name type="scientific">Ensete ventricosum</name>
    <name type="common">Abyssinian banana</name>
    <name type="synonym">Musa ensete</name>
    <dbReference type="NCBI Taxonomy" id="4639"/>
    <lineage>
        <taxon>Eukaryota</taxon>
        <taxon>Viridiplantae</taxon>
        <taxon>Streptophyta</taxon>
        <taxon>Embryophyta</taxon>
        <taxon>Tracheophyta</taxon>
        <taxon>Spermatophyta</taxon>
        <taxon>Magnoliopsida</taxon>
        <taxon>Liliopsida</taxon>
        <taxon>Zingiberales</taxon>
        <taxon>Musaceae</taxon>
        <taxon>Ensete</taxon>
    </lineage>
</organism>
<evidence type="ECO:0000256" key="1">
    <source>
        <dbReference type="SAM" id="MobiDB-lite"/>
    </source>
</evidence>
<feature type="compositionally biased region" description="Basic and acidic residues" evidence="1">
    <location>
        <begin position="21"/>
        <end position="36"/>
    </location>
</feature>
<gene>
    <name evidence="2" type="ORF">OPV22_023392</name>
</gene>
<evidence type="ECO:0000313" key="3">
    <source>
        <dbReference type="Proteomes" id="UP001222027"/>
    </source>
</evidence>
<name>A0AAV8QUK6_ENSVE</name>
<sequence length="111" mass="12124">MHRAGGGQQRWGRWYSILRSEGEEQAGSRRPKDGNRASDAWRSGGWAGEEDVSGRAKKRRGLFVGVEAWESGGRWCGRPEDNGRGGVGGRAVANGWMAKEYGMDGDCPQGR</sequence>
<accession>A0AAV8QUK6</accession>
<dbReference type="EMBL" id="JAQQAF010000006">
    <property type="protein sequence ID" value="KAJ8479665.1"/>
    <property type="molecule type" value="Genomic_DNA"/>
</dbReference>
<proteinExistence type="predicted"/>
<reference evidence="2 3" key="1">
    <citation type="submission" date="2022-12" db="EMBL/GenBank/DDBJ databases">
        <title>Chromosome-scale assembly of the Ensete ventricosum genome.</title>
        <authorList>
            <person name="Dussert Y."/>
            <person name="Stocks J."/>
            <person name="Wendawek A."/>
            <person name="Woldeyes F."/>
            <person name="Nichols R.A."/>
            <person name="Borrell J.S."/>
        </authorList>
    </citation>
    <scope>NUCLEOTIDE SEQUENCE [LARGE SCALE GENOMIC DNA]</scope>
    <source>
        <strain evidence="3">cv. Maze</strain>
        <tissue evidence="2">Seeds</tissue>
    </source>
</reference>
<evidence type="ECO:0000313" key="2">
    <source>
        <dbReference type="EMBL" id="KAJ8479665.1"/>
    </source>
</evidence>
<keyword evidence="3" id="KW-1185">Reference proteome</keyword>
<feature type="region of interest" description="Disordered" evidence="1">
    <location>
        <begin position="21"/>
        <end position="56"/>
    </location>
</feature>
<protein>
    <submittedName>
        <fullName evidence="2">Uncharacterized protein</fullName>
    </submittedName>
</protein>
<dbReference type="AlphaFoldDB" id="A0AAV8QUK6"/>
<comment type="caution">
    <text evidence="2">The sequence shown here is derived from an EMBL/GenBank/DDBJ whole genome shotgun (WGS) entry which is preliminary data.</text>
</comment>
<dbReference type="Proteomes" id="UP001222027">
    <property type="component" value="Unassembled WGS sequence"/>
</dbReference>